<evidence type="ECO:0000256" key="2">
    <source>
        <dbReference type="ARBA" id="ARBA00023136"/>
    </source>
</evidence>
<dbReference type="InterPro" id="IPR050330">
    <property type="entry name" value="Bact_OuterMem_StrucFunc"/>
</dbReference>
<name>A0A845B6H4_9SPHN</name>
<organism evidence="7 8">
    <name type="scientific">Allopontixanthobacter sediminis</name>
    <dbReference type="NCBI Taxonomy" id="1689985"/>
    <lineage>
        <taxon>Bacteria</taxon>
        <taxon>Pseudomonadati</taxon>
        <taxon>Pseudomonadota</taxon>
        <taxon>Alphaproteobacteria</taxon>
        <taxon>Sphingomonadales</taxon>
        <taxon>Erythrobacteraceae</taxon>
        <taxon>Allopontixanthobacter</taxon>
    </lineage>
</organism>
<dbReference type="PANTHER" id="PTHR30329:SF21">
    <property type="entry name" value="LIPOPROTEIN YIAD-RELATED"/>
    <property type="match status" value="1"/>
</dbReference>
<sequence>MNIFTRGPLMLSLFAALAIPASGGLYAQQQQQQQQEMQSEGEVMATVYGTPPADLSGMTEGPEIEGFISARGDNNMQVMGADGTSTIVHISEATEIRSKGGFLGLNSDKLAAASLLNGLPVSVETVQWGRGLVASRIDLKTKDLKTATMIRTGTSQGFAEQTAATEALRGRMGDIDKYNIKGTTNVNFDTGKAVLSEQGKADLCAAASQAEAMDNALMLVVGYTDSTGSQEFNQELSEKRASRVVNYLQQACGWKPYRMLTPTGMAEADPLADNETAYGKAQNRRVAVNILVSKSVDGF</sequence>
<dbReference type="InterPro" id="IPR006665">
    <property type="entry name" value="OmpA-like"/>
</dbReference>
<dbReference type="CDD" id="cd07185">
    <property type="entry name" value="OmpA_C-like"/>
    <property type="match status" value="1"/>
</dbReference>
<dbReference type="EMBL" id="WTYL01000003">
    <property type="protein sequence ID" value="MXP45072.1"/>
    <property type="molecule type" value="Genomic_DNA"/>
</dbReference>
<dbReference type="GO" id="GO:0009279">
    <property type="term" value="C:cell outer membrane"/>
    <property type="evidence" value="ECO:0007669"/>
    <property type="project" value="UniProtKB-SubCell"/>
</dbReference>
<protein>
    <submittedName>
        <fullName evidence="7">OmpA family protein</fullName>
    </submittedName>
</protein>
<keyword evidence="2 4" id="KW-0472">Membrane</keyword>
<proteinExistence type="predicted"/>
<dbReference type="PROSITE" id="PS51123">
    <property type="entry name" value="OMPA_2"/>
    <property type="match status" value="1"/>
</dbReference>
<dbReference type="InterPro" id="IPR006664">
    <property type="entry name" value="OMP_bac"/>
</dbReference>
<gene>
    <name evidence="7" type="ORF">GRI65_11495</name>
</gene>
<evidence type="ECO:0000256" key="5">
    <source>
        <dbReference type="SAM" id="SignalP"/>
    </source>
</evidence>
<evidence type="ECO:0000313" key="8">
    <source>
        <dbReference type="Proteomes" id="UP000431922"/>
    </source>
</evidence>
<comment type="caution">
    <text evidence="7">The sequence shown here is derived from an EMBL/GenBank/DDBJ whole genome shotgun (WGS) entry which is preliminary data.</text>
</comment>
<feature type="signal peptide" evidence="5">
    <location>
        <begin position="1"/>
        <end position="27"/>
    </location>
</feature>
<reference evidence="7 8" key="1">
    <citation type="submission" date="2019-12" db="EMBL/GenBank/DDBJ databases">
        <title>Genomic-based taxomic classification of the family Erythrobacteraceae.</title>
        <authorList>
            <person name="Xu L."/>
        </authorList>
    </citation>
    <scope>NUCLEOTIDE SEQUENCE [LARGE SCALE GENOMIC DNA]</scope>
    <source>
        <strain evidence="7 8">KCTC 42453</strain>
    </source>
</reference>
<dbReference type="RefSeq" id="WP_160756711.1">
    <property type="nucleotide sequence ID" value="NZ_WTYL01000003.1"/>
</dbReference>
<evidence type="ECO:0000259" key="6">
    <source>
        <dbReference type="PROSITE" id="PS51123"/>
    </source>
</evidence>
<dbReference type="PRINTS" id="PR01023">
    <property type="entry name" value="NAFLGMOTY"/>
</dbReference>
<keyword evidence="3" id="KW-0998">Cell outer membrane</keyword>
<keyword evidence="8" id="KW-1185">Reference proteome</keyword>
<dbReference type="InterPro" id="IPR036737">
    <property type="entry name" value="OmpA-like_sf"/>
</dbReference>
<keyword evidence="5" id="KW-0732">Signal</keyword>
<comment type="subcellular location">
    <subcellularLocation>
        <location evidence="1">Cell outer membrane</location>
    </subcellularLocation>
</comment>
<dbReference type="Proteomes" id="UP000431922">
    <property type="component" value="Unassembled WGS sequence"/>
</dbReference>
<dbReference type="SUPFAM" id="SSF103088">
    <property type="entry name" value="OmpA-like"/>
    <property type="match status" value="1"/>
</dbReference>
<evidence type="ECO:0000256" key="1">
    <source>
        <dbReference type="ARBA" id="ARBA00004442"/>
    </source>
</evidence>
<accession>A0A845B6H4</accession>
<dbReference type="Pfam" id="PF00691">
    <property type="entry name" value="OmpA"/>
    <property type="match status" value="1"/>
</dbReference>
<evidence type="ECO:0000313" key="7">
    <source>
        <dbReference type="EMBL" id="MXP45072.1"/>
    </source>
</evidence>
<dbReference type="AlphaFoldDB" id="A0A845B6H4"/>
<feature type="chain" id="PRO_5032788290" evidence="5">
    <location>
        <begin position="28"/>
        <end position="299"/>
    </location>
</feature>
<feature type="domain" description="OmpA-like" evidence="6">
    <location>
        <begin position="175"/>
        <end position="294"/>
    </location>
</feature>
<evidence type="ECO:0000256" key="4">
    <source>
        <dbReference type="PROSITE-ProRule" id="PRU00473"/>
    </source>
</evidence>
<evidence type="ECO:0000256" key="3">
    <source>
        <dbReference type="ARBA" id="ARBA00023237"/>
    </source>
</evidence>
<dbReference type="PANTHER" id="PTHR30329">
    <property type="entry name" value="STATOR ELEMENT OF FLAGELLAR MOTOR COMPLEX"/>
    <property type="match status" value="1"/>
</dbReference>
<dbReference type="Gene3D" id="3.30.1330.60">
    <property type="entry name" value="OmpA-like domain"/>
    <property type="match status" value="1"/>
</dbReference>
<dbReference type="PRINTS" id="PR01021">
    <property type="entry name" value="OMPADOMAIN"/>
</dbReference>
<dbReference type="OrthoDB" id="113254at2"/>